<gene>
    <name evidence="2" type="ordered locus">RPB_3124</name>
</gene>
<dbReference type="HOGENOM" id="CLU_2047915_0_0_5"/>
<proteinExistence type="predicted"/>
<reference evidence="2 3" key="1">
    <citation type="submission" date="2006-01" db="EMBL/GenBank/DDBJ databases">
        <title>Complete sequence of Rhodopseudomonas palustris HaA2.</title>
        <authorList>
            <consortium name="US DOE Joint Genome Institute"/>
            <person name="Copeland A."/>
            <person name="Lucas S."/>
            <person name="Lapidus A."/>
            <person name="Barry K."/>
            <person name="Detter J.C."/>
            <person name="Glavina T."/>
            <person name="Hammon N."/>
            <person name="Israni S."/>
            <person name="Pitluck S."/>
            <person name="Chain P."/>
            <person name="Malfatti S."/>
            <person name="Shin M."/>
            <person name="Vergez L."/>
            <person name="Schmutz J."/>
            <person name="Larimer F."/>
            <person name="Land M."/>
            <person name="Hauser L."/>
            <person name="Pelletier D.A."/>
            <person name="Kyrpides N."/>
            <person name="Anderson I."/>
            <person name="Oda Y."/>
            <person name="Harwood C.S."/>
            <person name="Richardson P."/>
        </authorList>
    </citation>
    <scope>NUCLEOTIDE SEQUENCE [LARGE SCALE GENOMIC DNA]</scope>
    <source>
        <strain evidence="2 3">HaA2</strain>
    </source>
</reference>
<evidence type="ECO:0000313" key="2">
    <source>
        <dbReference type="EMBL" id="ABD07820.1"/>
    </source>
</evidence>
<evidence type="ECO:0000256" key="1">
    <source>
        <dbReference type="SAM" id="MobiDB-lite"/>
    </source>
</evidence>
<keyword evidence="2" id="KW-0238">DNA-binding</keyword>
<accession>Q2IVE0</accession>
<keyword evidence="3" id="KW-1185">Reference proteome</keyword>
<organism evidence="2 3">
    <name type="scientific">Rhodopseudomonas palustris (strain HaA2)</name>
    <dbReference type="NCBI Taxonomy" id="316058"/>
    <lineage>
        <taxon>Bacteria</taxon>
        <taxon>Pseudomonadati</taxon>
        <taxon>Pseudomonadota</taxon>
        <taxon>Alphaproteobacteria</taxon>
        <taxon>Hyphomicrobiales</taxon>
        <taxon>Nitrobacteraceae</taxon>
        <taxon>Rhodopseudomonas</taxon>
    </lineage>
</organism>
<dbReference type="Proteomes" id="UP000008809">
    <property type="component" value="Chromosome"/>
</dbReference>
<dbReference type="AlphaFoldDB" id="Q2IVE0"/>
<sequence>MPDYKEAVATLQQQLDSAKQALPRDVAAAVATRDWSDVLRDRFDVEALIEHLDQQVKDSAFIKQLQAAADKERSQQRQRGRPRKQADARAEPTAPSKPLQNFIRRAVPKPATEPTNATTAS</sequence>
<dbReference type="EMBL" id="CP000250">
    <property type="protein sequence ID" value="ABD07820.1"/>
    <property type="molecule type" value="Genomic_DNA"/>
</dbReference>
<name>Q2IVE0_RHOP2</name>
<dbReference type="GO" id="GO:0003677">
    <property type="term" value="F:DNA binding"/>
    <property type="evidence" value="ECO:0007669"/>
    <property type="project" value="UniProtKB-KW"/>
</dbReference>
<dbReference type="RefSeq" id="WP_011442004.1">
    <property type="nucleotide sequence ID" value="NC_007778.1"/>
</dbReference>
<feature type="region of interest" description="Disordered" evidence="1">
    <location>
        <begin position="67"/>
        <end position="121"/>
    </location>
</feature>
<evidence type="ECO:0000313" key="3">
    <source>
        <dbReference type="Proteomes" id="UP000008809"/>
    </source>
</evidence>
<protein>
    <submittedName>
        <fullName evidence="2">HMG-I and HMG-Y, DNA-binding</fullName>
    </submittedName>
</protein>
<dbReference type="OrthoDB" id="8266240at2"/>
<dbReference type="KEGG" id="rpb:RPB_3124"/>